<evidence type="ECO:0000313" key="9">
    <source>
        <dbReference type="Proteomes" id="UP000887566"/>
    </source>
</evidence>
<reference evidence="10" key="1">
    <citation type="submission" date="2022-11" db="UniProtKB">
        <authorList>
            <consortium name="WormBaseParasite"/>
        </authorList>
    </citation>
    <scope>IDENTIFICATION</scope>
</reference>
<dbReference type="SUPFAM" id="SSF103473">
    <property type="entry name" value="MFS general substrate transporter"/>
    <property type="match status" value="1"/>
</dbReference>
<evidence type="ECO:0000256" key="1">
    <source>
        <dbReference type="ARBA" id="ARBA00004141"/>
    </source>
</evidence>
<feature type="transmembrane region" description="Helical" evidence="7">
    <location>
        <begin position="20"/>
        <end position="38"/>
    </location>
</feature>
<keyword evidence="3 7" id="KW-0812">Transmembrane</keyword>
<feature type="domain" description="Major facilitator superfamily (MFS) profile" evidence="8">
    <location>
        <begin position="1"/>
        <end position="303"/>
    </location>
</feature>
<keyword evidence="2" id="KW-0813">Transport</keyword>
<feature type="transmembrane region" description="Helical" evidence="7">
    <location>
        <begin position="110"/>
        <end position="128"/>
    </location>
</feature>
<evidence type="ECO:0000256" key="2">
    <source>
        <dbReference type="ARBA" id="ARBA00022448"/>
    </source>
</evidence>
<comment type="subcellular location">
    <subcellularLocation>
        <location evidence="1">Membrane</location>
        <topology evidence="1">Multi-pass membrane protein</topology>
    </subcellularLocation>
</comment>
<evidence type="ECO:0000256" key="5">
    <source>
        <dbReference type="ARBA" id="ARBA00022989"/>
    </source>
</evidence>
<dbReference type="InterPro" id="IPR005829">
    <property type="entry name" value="Sugar_transporter_CS"/>
</dbReference>
<keyword evidence="4" id="KW-0769">Symport</keyword>
<dbReference type="Pfam" id="PF07690">
    <property type="entry name" value="MFS_1"/>
    <property type="match status" value="1"/>
</dbReference>
<dbReference type="WBParaSite" id="PSAMB.scaffold2468size23049.g17908.t1">
    <property type="protein sequence ID" value="PSAMB.scaffold2468size23049.g17908.t1"/>
    <property type="gene ID" value="PSAMB.scaffold2468size23049.g17908"/>
</dbReference>
<feature type="transmembrane region" description="Helical" evidence="7">
    <location>
        <begin position="82"/>
        <end position="103"/>
    </location>
</feature>
<dbReference type="PANTHER" id="PTHR11662">
    <property type="entry name" value="SOLUTE CARRIER FAMILY 17"/>
    <property type="match status" value="1"/>
</dbReference>
<accession>A0A914VTH0</accession>
<evidence type="ECO:0000256" key="3">
    <source>
        <dbReference type="ARBA" id="ARBA00022692"/>
    </source>
</evidence>
<feature type="transmembrane region" description="Helical" evidence="7">
    <location>
        <begin position="50"/>
        <end position="70"/>
    </location>
</feature>
<dbReference type="FunFam" id="1.20.1250.20:FF:001045">
    <property type="entry name" value="Solute carrier family 17 (sodium phosphate), member 3"/>
    <property type="match status" value="1"/>
</dbReference>
<evidence type="ECO:0000256" key="6">
    <source>
        <dbReference type="ARBA" id="ARBA00023136"/>
    </source>
</evidence>
<evidence type="ECO:0000313" key="10">
    <source>
        <dbReference type="WBParaSite" id="PSAMB.scaffold2468size23049.g17908.t1"/>
    </source>
</evidence>
<dbReference type="AlphaFoldDB" id="A0A914VTH0"/>
<dbReference type="InterPro" id="IPR050382">
    <property type="entry name" value="MFS_Na/Anion_cotransporter"/>
</dbReference>
<evidence type="ECO:0000256" key="7">
    <source>
        <dbReference type="SAM" id="Phobius"/>
    </source>
</evidence>
<evidence type="ECO:0000259" key="8">
    <source>
        <dbReference type="PROSITE" id="PS50850"/>
    </source>
</evidence>
<organism evidence="9 10">
    <name type="scientific">Plectus sambesii</name>
    <dbReference type="NCBI Taxonomy" id="2011161"/>
    <lineage>
        <taxon>Eukaryota</taxon>
        <taxon>Metazoa</taxon>
        <taxon>Ecdysozoa</taxon>
        <taxon>Nematoda</taxon>
        <taxon>Chromadorea</taxon>
        <taxon>Plectida</taxon>
        <taxon>Plectina</taxon>
        <taxon>Plectoidea</taxon>
        <taxon>Plectidae</taxon>
        <taxon>Plectus</taxon>
    </lineage>
</organism>
<name>A0A914VTH0_9BILA</name>
<dbReference type="GO" id="GO:0015293">
    <property type="term" value="F:symporter activity"/>
    <property type="evidence" value="ECO:0007669"/>
    <property type="project" value="UniProtKB-KW"/>
</dbReference>
<dbReference type="PROSITE" id="PS50850">
    <property type="entry name" value="MFS"/>
    <property type="match status" value="1"/>
</dbReference>
<keyword evidence="6 7" id="KW-0472">Membrane</keyword>
<proteinExistence type="predicted"/>
<dbReference type="GO" id="GO:0006820">
    <property type="term" value="P:monoatomic anion transport"/>
    <property type="evidence" value="ECO:0007669"/>
    <property type="project" value="TreeGrafter"/>
</dbReference>
<dbReference type="InterPro" id="IPR011701">
    <property type="entry name" value="MFS"/>
</dbReference>
<dbReference type="InterPro" id="IPR036259">
    <property type="entry name" value="MFS_trans_sf"/>
</dbReference>
<keyword evidence="5 7" id="KW-1133">Transmembrane helix</keyword>
<keyword evidence="9" id="KW-1185">Reference proteome</keyword>
<dbReference type="FunFam" id="1.20.1250.20:FF:000003">
    <property type="entry name" value="Solute carrier family 17 member 3"/>
    <property type="match status" value="1"/>
</dbReference>
<dbReference type="PROSITE" id="PS00217">
    <property type="entry name" value="SUGAR_TRANSPORT_2"/>
    <property type="match status" value="1"/>
</dbReference>
<feature type="transmembrane region" description="Helical" evidence="7">
    <location>
        <begin position="160"/>
        <end position="181"/>
    </location>
</feature>
<evidence type="ECO:0000256" key="4">
    <source>
        <dbReference type="ARBA" id="ARBA00022847"/>
    </source>
</evidence>
<dbReference type="InterPro" id="IPR020846">
    <property type="entry name" value="MFS_dom"/>
</dbReference>
<dbReference type="Proteomes" id="UP000887566">
    <property type="component" value="Unplaced"/>
</dbReference>
<dbReference type="GO" id="GO:0016020">
    <property type="term" value="C:membrane"/>
    <property type="evidence" value="ECO:0007669"/>
    <property type="project" value="UniProtKB-SubCell"/>
</dbReference>
<dbReference type="Gene3D" id="1.20.1250.20">
    <property type="entry name" value="MFS general substrate transporter like domains"/>
    <property type="match status" value="2"/>
</dbReference>
<sequence length="303" mass="32944">MVTQIPGGVLAERFGGKNVFLYPMLIAALCTILCPLAAKLHIVVFMAVRVVIGLCQGFVFPAMHSIWSQWAPPLERTKLTSITYSGTQIGNIIPIPLAALLCYYVSWEAVFYLFGIFGLVWCFFWFLIASNSPDECKRISSKEQSYINSSLDGQNGLLSALPFVAFWGAMTFAGFMADFLIRKKLLSTTKTRKIHMLISQIGQAGALIAVGYCEQGQEMLAVALLTLSQGISGLQYGGYTVNHVDIAPRFAGTLLGISNTVSTVSGIAAPFIAASLTPDLFLLLKLLMRLGLELNLIQDGTQV</sequence>
<protein>
    <submittedName>
        <fullName evidence="10">Major facilitator superfamily (MFS) profile domain-containing protein</fullName>
    </submittedName>
</protein>
<dbReference type="PANTHER" id="PTHR11662:SF399">
    <property type="entry name" value="FI19708P1-RELATED"/>
    <property type="match status" value="1"/>
</dbReference>